<keyword evidence="5" id="KW-0663">Pyridoxal phosphate</keyword>
<dbReference type="InterPro" id="IPR015421">
    <property type="entry name" value="PyrdxlP-dep_Trfase_major"/>
</dbReference>
<feature type="region of interest" description="Disordered" evidence="6">
    <location>
        <begin position="41"/>
        <end position="108"/>
    </location>
</feature>
<evidence type="ECO:0000256" key="2">
    <source>
        <dbReference type="ARBA" id="ARBA00007441"/>
    </source>
</evidence>
<gene>
    <name evidence="9" type="ORF">Poli38472_006135</name>
</gene>
<dbReference type="Gene3D" id="3.90.1150.10">
    <property type="entry name" value="Aspartate Aminotransferase, domain 1"/>
    <property type="match status" value="1"/>
</dbReference>
<comment type="similarity">
    <text evidence="2">Belongs to the class-I pyridoxal-phosphate-dependent aminotransferase family.</text>
</comment>
<dbReference type="GO" id="GO:0008483">
    <property type="term" value="F:transaminase activity"/>
    <property type="evidence" value="ECO:0007669"/>
    <property type="project" value="UniProtKB-KW"/>
</dbReference>
<keyword evidence="10" id="KW-1185">Reference proteome</keyword>
<feature type="compositionally biased region" description="Polar residues" evidence="6">
    <location>
        <begin position="61"/>
        <end position="71"/>
    </location>
</feature>
<keyword evidence="4" id="KW-0808">Transferase</keyword>
<dbReference type="Pfam" id="PF05225">
    <property type="entry name" value="HTH_psq"/>
    <property type="match status" value="1"/>
</dbReference>
<keyword evidence="3" id="KW-0032">Aminotransferase</keyword>
<comment type="caution">
    <text evidence="9">The sequence shown here is derived from an EMBL/GenBank/DDBJ whole genome shotgun (WGS) entry which is preliminary data.</text>
</comment>
<dbReference type="CDD" id="cd00609">
    <property type="entry name" value="AAT_like"/>
    <property type="match status" value="1"/>
</dbReference>
<dbReference type="GO" id="GO:0030170">
    <property type="term" value="F:pyridoxal phosphate binding"/>
    <property type="evidence" value="ECO:0007669"/>
    <property type="project" value="InterPro"/>
</dbReference>
<accession>A0A8K1CTT5</accession>
<organism evidence="9 10">
    <name type="scientific">Pythium oligandrum</name>
    <name type="common">Mycoparasitic fungus</name>
    <dbReference type="NCBI Taxonomy" id="41045"/>
    <lineage>
        <taxon>Eukaryota</taxon>
        <taxon>Sar</taxon>
        <taxon>Stramenopiles</taxon>
        <taxon>Oomycota</taxon>
        <taxon>Peronosporomycetes</taxon>
        <taxon>Pythiales</taxon>
        <taxon>Pythiaceae</taxon>
        <taxon>Pythium</taxon>
    </lineage>
</organism>
<dbReference type="Pfam" id="PF00155">
    <property type="entry name" value="Aminotran_1_2"/>
    <property type="match status" value="1"/>
</dbReference>
<evidence type="ECO:0000259" key="8">
    <source>
        <dbReference type="Pfam" id="PF05225"/>
    </source>
</evidence>
<dbReference type="EMBL" id="SPLM01000002">
    <property type="protein sequence ID" value="TMW68667.1"/>
    <property type="molecule type" value="Genomic_DNA"/>
</dbReference>
<dbReference type="SUPFAM" id="SSF53383">
    <property type="entry name" value="PLP-dependent transferases"/>
    <property type="match status" value="1"/>
</dbReference>
<dbReference type="SUPFAM" id="SSF46689">
    <property type="entry name" value="Homeodomain-like"/>
    <property type="match status" value="1"/>
</dbReference>
<sequence length="567" mass="62805">MRSDADPNMREAIEAVTQRGMAIREAARRYGVPRTTLQRKVQRVEVKPTHATTDVKHEDATSATGDASQVMTIAVPSRKRRAEEMAQSPPSPQSPQSPLTPGLASKGPRKAINGKVRMLCHSAGSALDELSNELIMEGKSVFKLGLGQSPFPVPQCIVDELRANAHQRDYLPVAGLPELREDIARWAARALSLPYTREDVLVGPGTKELLFVLQTVYYGDLLLPNPSCTSYAPQANIAGRNMFWLPTYAEDRWVLQPQVLEDHCAKDPEAPRILILNSPSNPTGCVYSEAELQAVAEVARKYRMLIISDEIYSELHHSSQHCSVSKFYPEGTIVSGGLSKWCGAGGWRIGFWLFPSSLDWLKKSMLVMASETYTSVASPIQHAARRAFQLDCIELDAYKGKCCKILKIIGQWCYYQLQKICVDVQEPDGGFYLFPSFARHRKVLNERGIITDYELCQRLLHDTGVAILPGSVFGRDPRELYARIAFVDFKGDIALYLIESMDDFSLDAISGFVQSVCPNLDIAMRKLAVWIANPPMTSALPKSPIPPEPVVISPLASSLVKSGDDLN</sequence>
<feature type="domain" description="Aminotransferase class I/classII large" evidence="7">
    <location>
        <begin position="140"/>
        <end position="477"/>
    </location>
</feature>
<dbReference type="InterPro" id="IPR015424">
    <property type="entry name" value="PyrdxlP-dep_Trfase"/>
</dbReference>
<dbReference type="InterPro" id="IPR015422">
    <property type="entry name" value="PyrdxlP-dep_Trfase_small"/>
</dbReference>
<evidence type="ECO:0000256" key="5">
    <source>
        <dbReference type="ARBA" id="ARBA00022898"/>
    </source>
</evidence>
<dbReference type="InterPro" id="IPR004839">
    <property type="entry name" value="Aminotransferase_I/II_large"/>
</dbReference>
<dbReference type="PANTHER" id="PTHR46383:SF1">
    <property type="entry name" value="ASPARTATE AMINOTRANSFERASE"/>
    <property type="match status" value="1"/>
</dbReference>
<dbReference type="PROSITE" id="PS00105">
    <property type="entry name" value="AA_TRANSFER_CLASS_1"/>
    <property type="match status" value="1"/>
</dbReference>
<dbReference type="AlphaFoldDB" id="A0A8K1CTT5"/>
<evidence type="ECO:0000313" key="10">
    <source>
        <dbReference type="Proteomes" id="UP000794436"/>
    </source>
</evidence>
<evidence type="ECO:0000256" key="6">
    <source>
        <dbReference type="SAM" id="MobiDB-lite"/>
    </source>
</evidence>
<evidence type="ECO:0000256" key="4">
    <source>
        <dbReference type="ARBA" id="ARBA00022679"/>
    </source>
</evidence>
<proteinExistence type="inferred from homology"/>
<evidence type="ECO:0000256" key="1">
    <source>
        <dbReference type="ARBA" id="ARBA00001933"/>
    </source>
</evidence>
<dbReference type="InterPro" id="IPR050596">
    <property type="entry name" value="AspAT/PAT-like"/>
</dbReference>
<evidence type="ECO:0000256" key="3">
    <source>
        <dbReference type="ARBA" id="ARBA00022576"/>
    </source>
</evidence>
<dbReference type="Gene3D" id="3.40.640.10">
    <property type="entry name" value="Type I PLP-dependent aspartate aminotransferase-like (Major domain)"/>
    <property type="match status" value="1"/>
</dbReference>
<feature type="compositionally biased region" description="Basic and acidic residues" evidence="6">
    <location>
        <begin position="42"/>
        <end position="60"/>
    </location>
</feature>
<evidence type="ECO:0000259" key="7">
    <source>
        <dbReference type="Pfam" id="PF00155"/>
    </source>
</evidence>
<feature type="domain" description="HTH psq-type" evidence="8">
    <location>
        <begin position="8"/>
        <end position="43"/>
    </location>
</feature>
<dbReference type="InterPro" id="IPR004838">
    <property type="entry name" value="NHTrfase_class1_PyrdxlP-BS"/>
</dbReference>
<name>A0A8K1CTT5_PYTOL</name>
<dbReference type="InterPro" id="IPR007889">
    <property type="entry name" value="HTH_Psq"/>
</dbReference>
<dbReference type="GO" id="GO:0006520">
    <property type="term" value="P:amino acid metabolic process"/>
    <property type="evidence" value="ECO:0007669"/>
    <property type="project" value="InterPro"/>
</dbReference>
<protein>
    <recommendedName>
        <fullName evidence="11">Aspartate aminotransferase</fullName>
    </recommendedName>
</protein>
<dbReference type="OrthoDB" id="7042322at2759"/>
<dbReference type="GO" id="GO:0003677">
    <property type="term" value="F:DNA binding"/>
    <property type="evidence" value="ECO:0007669"/>
    <property type="project" value="InterPro"/>
</dbReference>
<comment type="cofactor">
    <cofactor evidence="1">
        <name>pyridoxal 5'-phosphate</name>
        <dbReference type="ChEBI" id="CHEBI:597326"/>
    </cofactor>
</comment>
<evidence type="ECO:0008006" key="11">
    <source>
        <dbReference type="Google" id="ProtNLM"/>
    </source>
</evidence>
<reference evidence="9" key="1">
    <citation type="submission" date="2019-03" db="EMBL/GenBank/DDBJ databases">
        <title>Long read genome sequence of the mycoparasitic Pythium oligandrum ATCC 38472 isolated from sugarbeet rhizosphere.</title>
        <authorList>
            <person name="Gaulin E."/>
        </authorList>
    </citation>
    <scope>NUCLEOTIDE SEQUENCE</scope>
    <source>
        <strain evidence="9">ATCC 38472_TT</strain>
    </source>
</reference>
<dbReference type="InterPro" id="IPR009057">
    <property type="entry name" value="Homeodomain-like_sf"/>
</dbReference>
<dbReference type="Gene3D" id="1.10.10.60">
    <property type="entry name" value="Homeodomain-like"/>
    <property type="match status" value="1"/>
</dbReference>
<dbReference type="Proteomes" id="UP000794436">
    <property type="component" value="Unassembled WGS sequence"/>
</dbReference>
<dbReference type="PANTHER" id="PTHR46383">
    <property type="entry name" value="ASPARTATE AMINOTRANSFERASE"/>
    <property type="match status" value="1"/>
</dbReference>
<evidence type="ECO:0000313" key="9">
    <source>
        <dbReference type="EMBL" id="TMW68667.1"/>
    </source>
</evidence>